<dbReference type="OrthoDB" id="272018at2759"/>
<keyword evidence="7" id="KW-1185">Reference proteome</keyword>
<reference evidence="6" key="3">
    <citation type="submission" date="2015-06" db="UniProtKB">
        <authorList>
            <consortium name="EnsemblMetazoa"/>
        </authorList>
    </citation>
    <scope>IDENTIFICATION</scope>
</reference>
<evidence type="ECO:0000256" key="1">
    <source>
        <dbReference type="ARBA" id="ARBA00022572"/>
    </source>
</evidence>
<accession>R7VIF9</accession>
<dbReference type="OMA" id="FATEARC"/>
<gene>
    <name evidence="5" type="ORF">CAPTEDRAFT_49261</name>
</gene>
<dbReference type="GO" id="GO:0005615">
    <property type="term" value="C:extracellular space"/>
    <property type="evidence" value="ECO:0007669"/>
    <property type="project" value="TreeGrafter"/>
</dbReference>
<reference evidence="7" key="1">
    <citation type="submission" date="2012-12" db="EMBL/GenBank/DDBJ databases">
        <authorList>
            <person name="Hellsten U."/>
            <person name="Grimwood J."/>
            <person name="Chapman J.A."/>
            <person name="Shapiro H."/>
            <person name="Aerts A."/>
            <person name="Otillar R.P."/>
            <person name="Terry A.Y."/>
            <person name="Boore J.L."/>
            <person name="Simakov O."/>
            <person name="Marletaz F."/>
            <person name="Cho S.-J."/>
            <person name="Edsinger-Gonzales E."/>
            <person name="Havlak P."/>
            <person name="Kuo D.-H."/>
            <person name="Larsson T."/>
            <person name="Lv J."/>
            <person name="Arendt D."/>
            <person name="Savage R."/>
            <person name="Osoegawa K."/>
            <person name="de Jong P."/>
            <person name="Lindberg D.R."/>
            <person name="Seaver E.C."/>
            <person name="Weisblat D.A."/>
            <person name="Putnam N.H."/>
            <person name="Grigoriev I.V."/>
            <person name="Rokhsar D.S."/>
        </authorList>
    </citation>
    <scope>NUCLEOTIDE SEQUENCE</scope>
    <source>
        <strain evidence="7">I ESC-2004</strain>
    </source>
</reference>
<dbReference type="HOGENOM" id="CLU_158332_0_0_1"/>
<dbReference type="PROSITE" id="PS50070">
    <property type="entry name" value="KRINGLE_2"/>
    <property type="match status" value="1"/>
</dbReference>
<dbReference type="CDD" id="cd00108">
    <property type="entry name" value="KR"/>
    <property type="match status" value="1"/>
</dbReference>
<dbReference type="InterPro" id="IPR038178">
    <property type="entry name" value="Kringle_sf"/>
</dbReference>
<comment type="caution">
    <text evidence="3">Lacks conserved residue(s) required for the propagation of feature annotation.</text>
</comment>
<evidence type="ECO:0000259" key="4">
    <source>
        <dbReference type="PROSITE" id="PS50070"/>
    </source>
</evidence>
<sequence length="90" mass="10395">SLTVQCRYTQLGREYTGRVNFTSSGRICQRWDRQTPHAHSRTNPAAFPSGTNTLSDAENFCRNPDSEQEGPWCYTMDSDSRWEYCDISFC</sequence>
<evidence type="ECO:0000256" key="3">
    <source>
        <dbReference type="PROSITE-ProRule" id="PRU00121"/>
    </source>
</evidence>
<dbReference type="InterPro" id="IPR013806">
    <property type="entry name" value="Kringle-like"/>
</dbReference>
<dbReference type="EMBL" id="KB291991">
    <property type="protein sequence ID" value="ELU18327.1"/>
    <property type="molecule type" value="Genomic_DNA"/>
</dbReference>
<dbReference type="Gene3D" id="2.40.20.10">
    <property type="entry name" value="Plasminogen Kringle 4"/>
    <property type="match status" value="1"/>
</dbReference>
<dbReference type="STRING" id="283909.R7VIF9"/>
<feature type="non-terminal residue" evidence="5">
    <location>
        <position position="1"/>
    </location>
</feature>
<dbReference type="AlphaFoldDB" id="R7VIF9"/>
<dbReference type="EMBL" id="AMQN01016367">
    <property type="status" value="NOT_ANNOTATED_CDS"/>
    <property type="molecule type" value="Genomic_DNA"/>
</dbReference>
<organism evidence="5">
    <name type="scientific">Capitella teleta</name>
    <name type="common">Polychaete worm</name>
    <dbReference type="NCBI Taxonomy" id="283909"/>
    <lineage>
        <taxon>Eukaryota</taxon>
        <taxon>Metazoa</taxon>
        <taxon>Spiralia</taxon>
        <taxon>Lophotrochozoa</taxon>
        <taxon>Annelida</taxon>
        <taxon>Polychaeta</taxon>
        <taxon>Sedentaria</taxon>
        <taxon>Scolecida</taxon>
        <taxon>Capitellidae</taxon>
        <taxon>Capitella</taxon>
    </lineage>
</organism>
<evidence type="ECO:0000313" key="5">
    <source>
        <dbReference type="EMBL" id="ELU18327.1"/>
    </source>
</evidence>
<keyword evidence="2" id="KW-1015">Disulfide bond</keyword>
<feature type="non-terminal residue" evidence="5">
    <location>
        <position position="90"/>
    </location>
</feature>
<protein>
    <recommendedName>
        <fullName evidence="4">Kringle domain-containing protein</fullName>
    </recommendedName>
</protein>
<evidence type="ECO:0000256" key="2">
    <source>
        <dbReference type="ARBA" id="ARBA00023157"/>
    </source>
</evidence>
<evidence type="ECO:0000313" key="6">
    <source>
        <dbReference type="EnsemblMetazoa" id="CapteP49261"/>
    </source>
</evidence>
<dbReference type="PRINTS" id="PR00018">
    <property type="entry name" value="KRINGLE"/>
</dbReference>
<dbReference type="InterPro" id="IPR050759">
    <property type="entry name" value="Serine_protease_kringle"/>
</dbReference>
<dbReference type="InterPro" id="IPR000001">
    <property type="entry name" value="Kringle"/>
</dbReference>
<dbReference type="SUPFAM" id="SSF57440">
    <property type="entry name" value="Kringle-like"/>
    <property type="match status" value="1"/>
</dbReference>
<dbReference type="SMART" id="SM00130">
    <property type="entry name" value="KR"/>
    <property type="match status" value="1"/>
</dbReference>
<evidence type="ECO:0000313" key="7">
    <source>
        <dbReference type="Proteomes" id="UP000014760"/>
    </source>
</evidence>
<dbReference type="PANTHER" id="PTHR24261">
    <property type="entry name" value="PLASMINOGEN-RELATED"/>
    <property type="match status" value="1"/>
</dbReference>
<dbReference type="GO" id="GO:0004175">
    <property type="term" value="F:endopeptidase activity"/>
    <property type="evidence" value="ECO:0007669"/>
    <property type="project" value="TreeGrafter"/>
</dbReference>
<feature type="domain" description="Kringle" evidence="4">
    <location>
        <begin position="12"/>
        <end position="90"/>
    </location>
</feature>
<reference evidence="5 7" key="2">
    <citation type="journal article" date="2013" name="Nature">
        <title>Insights into bilaterian evolution from three spiralian genomes.</title>
        <authorList>
            <person name="Simakov O."/>
            <person name="Marletaz F."/>
            <person name="Cho S.J."/>
            <person name="Edsinger-Gonzales E."/>
            <person name="Havlak P."/>
            <person name="Hellsten U."/>
            <person name="Kuo D.H."/>
            <person name="Larsson T."/>
            <person name="Lv J."/>
            <person name="Arendt D."/>
            <person name="Savage R."/>
            <person name="Osoegawa K."/>
            <person name="de Jong P."/>
            <person name="Grimwood J."/>
            <person name="Chapman J.A."/>
            <person name="Shapiro H."/>
            <person name="Aerts A."/>
            <person name="Otillar R.P."/>
            <person name="Terry A.Y."/>
            <person name="Boore J.L."/>
            <person name="Grigoriev I.V."/>
            <person name="Lindberg D.R."/>
            <person name="Seaver E.C."/>
            <person name="Weisblat D.A."/>
            <person name="Putnam N.H."/>
            <person name="Rokhsar D.S."/>
        </authorList>
    </citation>
    <scope>NUCLEOTIDE SEQUENCE</scope>
    <source>
        <strain evidence="5 7">I ESC-2004</strain>
    </source>
</reference>
<keyword evidence="1 3" id="KW-0420">Kringle</keyword>
<dbReference type="PROSITE" id="PS00021">
    <property type="entry name" value="KRINGLE_1"/>
    <property type="match status" value="1"/>
</dbReference>
<proteinExistence type="predicted"/>
<dbReference type="PANTHER" id="PTHR24261:SF7">
    <property type="entry name" value="KRINGLE DOMAIN-CONTAINING PROTEIN"/>
    <property type="match status" value="1"/>
</dbReference>
<dbReference type="Pfam" id="PF00051">
    <property type="entry name" value="Kringle"/>
    <property type="match status" value="1"/>
</dbReference>
<dbReference type="EnsemblMetazoa" id="CapteT49261">
    <property type="protein sequence ID" value="CapteP49261"/>
    <property type="gene ID" value="CapteG49261"/>
</dbReference>
<dbReference type="GO" id="GO:0005102">
    <property type="term" value="F:signaling receptor binding"/>
    <property type="evidence" value="ECO:0007669"/>
    <property type="project" value="TreeGrafter"/>
</dbReference>
<dbReference type="InterPro" id="IPR018056">
    <property type="entry name" value="Kringle_CS"/>
</dbReference>
<name>R7VIF9_CAPTE</name>
<dbReference type="Proteomes" id="UP000014760">
    <property type="component" value="Unassembled WGS sequence"/>
</dbReference>